<dbReference type="OrthoDB" id="9807329at2"/>
<evidence type="ECO:0000256" key="6">
    <source>
        <dbReference type="PIRSR" id="PIRSR028757-1"/>
    </source>
</evidence>
<feature type="active site" description="Charge relay system" evidence="6">
    <location>
        <position position="252"/>
    </location>
</feature>
<dbReference type="PANTHER" id="PTHR30237:SF2">
    <property type="entry name" value="MUREIN TETRAPEPTIDE CARBOXYPEPTIDASE"/>
    <property type="match status" value="1"/>
</dbReference>
<feature type="domain" description="LD-carboxypeptidase C-terminal" evidence="8">
    <location>
        <begin position="212"/>
        <end position="334"/>
    </location>
</feature>
<gene>
    <name evidence="9" type="ORF">CBW65_21495</name>
</gene>
<dbReference type="CDD" id="cd07062">
    <property type="entry name" value="Peptidase_S66_mccF_like"/>
    <property type="match status" value="1"/>
</dbReference>
<evidence type="ECO:0000313" key="10">
    <source>
        <dbReference type="Proteomes" id="UP000195437"/>
    </source>
</evidence>
<dbReference type="Proteomes" id="UP000195437">
    <property type="component" value="Chromosome"/>
</dbReference>
<reference evidence="10" key="1">
    <citation type="submission" date="2017-05" db="EMBL/GenBank/DDBJ databases">
        <authorList>
            <person name="Sung H."/>
        </authorList>
    </citation>
    <scope>NUCLEOTIDE SEQUENCE [LARGE SCALE GENOMIC DNA]</scope>
    <source>
        <strain evidence="10">AR23208</strain>
    </source>
</reference>
<dbReference type="Pfam" id="PF17676">
    <property type="entry name" value="Peptidase_S66C"/>
    <property type="match status" value="1"/>
</dbReference>
<keyword evidence="4" id="KW-0378">Hydrolase</keyword>
<evidence type="ECO:0000256" key="1">
    <source>
        <dbReference type="ARBA" id="ARBA00010233"/>
    </source>
</evidence>
<feature type="active site" description="Nucleophile" evidence="6">
    <location>
        <position position="117"/>
    </location>
</feature>
<sequence length="348" mass="39286">MTQKIRYPKPLPAGGRIAVNAPSSGVTLDWKEFMEQAKRNVEAAGYDVQISDMVWSNVQLTSAPKEARAEEMQRLLLDPNVQAVVPVWGGEFLFEILPLLDWELLRQADPKWVLGYSDLTTFCFVYTLLTGHATAHGNNFFDLGTTPWDELTRRWVDALATPEGGQIVQHSSERYQKHWSRKLPSDPFALTEQTEWKCLGAEQQPQTAVEFSGRLLGGCWEILRSLVGTPYAPVQEFVREYCREEGVIWYLESSEINAAEMYRSLWQMKEAGWFTGAKGFLIGRARGNIDVADFSYQDALHRALGDLQVPVIYDADIGHMPPQMIFVNGAMARVSVQNGKGTVGMEYR</sequence>
<dbReference type="InterPro" id="IPR040921">
    <property type="entry name" value="Peptidase_S66C"/>
</dbReference>
<dbReference type="GO" id="GO:0004180">
    <property type="term" value="F:carboxypeptidase activity"/>
    <property type="evidence" value="ECO:0007669"/>
    <property type="project" value="UniProtKB-KW"/>
</dbReference>
<dbReference type="Gene3D" id="3.50.30.60">
    <property type="entry name" value="LD-carboxypeptidase A C-terminal domain-like"/>
    <property type="match status" value="1"/>
</dbReference>
<keyword evidence="3" id="KW-0645">Protease</keyword>
<dbReference type="InterPro" id="IPR040449">
    <property type="entry name" value="Peptidase_S66_N"/>
</dbReference>
<keyword evidence="2 9" id="KW-0121">Carboxypeptidase</keyword>
<organism evidence="9 10">
    <name type="scientific">Tumebacillus avium</name>
    <dbReference type="NCBI Taxonomy" id="1903704"/>
    <lineage>
        <taxon>Bacteria</taxon>
        <taxon>Bacillati</taxon>
        <taxon>Bacillota</taxon>
        <taxon>Bacilli</taxon>
        <taxon>Bacillales</taxon>
        <taxon>Alicyclobacillaceae</taxon>
        <taxon>Tumebacillus</taxon>
    </lineage>
</organism>
<proteinExistence type="inferred from homology"/>
<dbReference type="SUPFAM" id="SSF52317">
    <property type="entry name" value="Class I glutamine amidotransferase-like"/>
    <property type="match status" value="1"/>
</dbReference>
<comment type="similarity">
    <text evidence="1">Belongs to the peptidase S66 family.</text>
</comment>
<evidence type="ECO:0000259" key="7">
    <source>
        <dbReference type="Pfam" id="PF02016"/>
    </source>
</evidence>
<dbReference type="Pfam" id="PF02016">
    <property type="entry name" value="Peptidase_S66"/>
    <property type="match status" value="1"/>
</dbReference>
<keyword evidence="5" id="KW-0720">Serine protease</keyword>
<protein>
    <submittedName>
        <fullName evidence="9">LD-carboxypeptidase</fullName>
    </submittedName>
</protein>
<dbReference type="PANTHER" id="PTHR30237">
    <property type="entry name" value="MURAMOYLTETRAPEPTIDE CARBOXYPEPTIDASE"/>
    <property type="match status" value="1"/>
</dbReference>
<keyword evidence="10" id="KW-1185">Reference proteome</keyword>
<dbReference type="Gene3D" id="3.40.50.10740">
    <property type="entry name" value="Class I glutamine amidotransferase-like"/>
    <property type="match status" value="1"/>
</dbReference>
<dbReference type="RefSeq" id="WP_087458609.1">
    <property type="nucleotide sequence ID" value="NZ_CP021434.1"/>
</dbReference>
<evidence type="ECO:0000256" key="4">
    <source>
        <dbReference type="ARBA" id="ARBA00022801"/>
    </source>
</evidence>
<evidence type="ECO:0000259" key="8">
    <source>
        <dbReference type="Pfam" id="PF17676"/>
    </source>
</evidence>
<name>A0A1Y0IUV2_9BACL</name>
<evidence type="ECO:0000256" key="2">
    <source>
        <dbReference type="ARBA" id="ARBA00022645"/>
    </source>
</evidence>
<accession>A0A1Y0IUV2</accession>
<dbReference type="PIRSF" id="PIRSF028757">
    <property type="entry name" value="LD-carboxypeptidase"/>
    <property type="match status" value="1"/>
</dbReference>
<dbReference type="SUPFAM" id="SSF141986">
    <property type="entry name" value="LD-carboxypeptidase A C-terminal domain-like"/>
    <property type="match status" value="1"/>
</dbReference>
<dbReference type="InterPro" id="IPR027461">
    <property type="entry name" value="Carboxypeptidase_A_C_sf"/>
</dbReference>
<evidence type="ECO:0000313" key="9">
    <source>
        <dbReference type="EMBL" id="ARU63265.1"/>
    </source>
</evidence>
<evidence type="ECO:0000256" key="3">
    <source>
        <dbReference type="ARBA" id="ARBA00022670"/>
    </source>
</evidence>
<feature type="domain" description="LD-carboxypeptidase N-terminal" evidence="7">
    <location>
        <begin position="17"/>
        <end position="137"/>
    </location>
</feature>
<dbReference type="GO" id="GO:0006508">
    <property type="term" value="P:proteolysis"/>
    <property type="evidence" value="ECO:0007669"/>
    <property type="project" value="UniProtKB-KW"/>
</dbReference>
<dbReference type="InterPro" id="IPR003507">
    <property type="entry name" value="S66_fam"/>
</dbReference>
<evidence type="ECO:0000256" key="5">
    <source>
        <dbReference type="ARBA" id="ARBA00022825"/>
    </source>
</evidence>
<dbReference type="EMBL" id="CP021434">
    <property type="protein sequence ID" value="ARU63265.1"/>
    <property type="molecule type" value="Genomic_DNA"/>
</dbReference>
<dbReference type="AlphaFoldDB" id="A0A1Y0IUV2"/>
<dbReference type="InterPro" id="IPR027478">
    <property type="entry name" value="LdcA_N"/>
</dbReference>
<dbReference type="InterPro" id="IPR029062">
    <property type="entry name" value="Class_I_gatase-like"/>
</dbReference>
<dbReference type="GO" id="GO:0008236">
    <property type="term" value="F:serine-type peptidase activity"/>
    <property type="evidence" value="ECO:0007669"/>
    <property type="project" value="UniProtKB-KW"/>
</dbReference>
<feature type="active site" description="Charge relay system" evidence="6">
    <location>
        <position position="319"/>
    </location>
</feature>
<dbReference type="KEGG" id="tum:CBW65_21495"/>